<dbReference type="NCBIfam" id="TIGR04174">
    <property type="entry name" value="IPTL_CTERM"/>
    <property type="match status" value="1"/>
</dbReference>
<dbReference type="SUPFAM" id="SSF81296">
    <property type="entry name" value="E set domains"/>
    <property type="match status" value="1"/>
</dbReference>
<dbReference type="RefSeq" id="WP_260719278.1">
    <property type="nucleotide sequence ID" value="NZ_CP104377.1"/>
</dbReference>
<dbReference type="Pfam" id="PF01833">
    <property type="entry name" value="TIG"/>
    <property type="match status" value="1"/>
</dbReference>
<protein>
    <submittedName>
        <fullName evidence="5">IPTL-CTERM sorting domain-containing protein</fullName>
    </submittedName>
</protein>
<reference evidence="5" key="1">
    <citation type="submission" date="2022-09" db="EMBL/GenBank/DDBJ databases">
        <title>Bacterial diversity in gut of crayfish and pufferfish.</title>
        <authorList>
            <person name="Huang Y."/>
        </authorList>
    </citation>
    <scope>NUCLEOTIDE SEQUENCE</scope>
    <source>
        <strain evidence="5">PR12</strain>
    </source>
</reference>
<name>A0ABY5ZXZ0_9BURK</name>
<dbReference type="InterPro" id="IPR002909">
    <property type="entry name" value="IPT_dom"/>
</dbReference>
<keyword evidence="1" id="KW-0812">Transmembrane</keyword>
<dbReference type="Pfam" id="PF18203">
    <property type="entry name" value="IPTL-CTERM"/>
    <property type="match status" value="1"/>
</dbReference>
<dbReference type="InterPro" id="IPR032109">
    <property type="entry name" value="Big_3_5"/>
</dbReference>
<keyword evidence="1" id="KW-1133">Transmembrane helix</keyword>
<dbReference type="Gene3D" id="2.60.40.10">
    <property type="entry name" value="Immunoglobulins"/>
    <property type="match status" value="2"/>
</dbReference>
<dbReference type="InterPro" id="IPR014756">
    <property type="entry name" value="Ig_E-set"/>
</dbReference>
<evidence type="ECO:0000313" key="5">
    <source>
        <dbReference type="EMBL" id="UXC18862.1"/>
    </source>
</evidence>
<dbReference type="InterPro" id="IPR011050">
    <property type="entry name" value="Pectin_lyase_fold/virulence"/>
</dbReference>
<accession>A0ABY5ZXZ0</accession>
<proteinExistence type="predicted"/>
<feature type="domain" description="IPTL-CTERM protein sorting" evidence="4">
    <location>
        <begin position="1282"/>
        <end position="1307"/>
    </location>
</feature>
<gene>
    <name evidence="5" type="ORF">N4T19_01635</name>
</gene>
<evidence type="ECO:0000259" key="4">
    <source>
        <dbReference type="Pfam" id="PF18203"/>
    </source>
</evidence>
<dbReference type="InterPro" id="IPR026442">
    <property type="entry name" value="IPTL_CTERM"/>
</dbReference>
<dbReference type="EMBL" id="CP104377">
    <property type="protein sequence ID" value="UXC18862.1"/>
    <property type="molecule type" value="Genomic_DNA"/>
</dbReference>
<dbReference type="Pfam" id="PF16640">
    <property type="entry name" value="Big_3_5"/>
    <property type="match status" value="1"/>
</dbReference>
<evidence type="ECO:0000256" key="1">
    <source>
        <dbReference type="SAM" id="Phobius"/>
    </source>
</evidence>
<evidence type="ECO:0000313" key="6">
    <source>
        <dbReference type="Proteomes" id="UP001058290"/>
    </source>
</evidence>
<feature type="domain" description="Bacterial Ig-like" evidence="3">
    <location>
        <begin position="1179"/>
        <end position="1260"/>
    </location>
</feature>
<dbReference type="NCBIfam" id="NF041518">
    <property type="entry name" value="choice_anch_Q"/>
    <property type="match status" value="2"/>
</dbReference>
<keyword evidence="1" id="KW-0472">Membrane</keyword>
<keyword evidence="6" id="KW-1185">Reference proteome</keyword>
<sequence length="1314" mass="128127">MASALPLAAQAKTYVVNAVTSATVNASGCGAGNSGTCTLGNAILALNADADSSVAARIEFDAGLFSSPQTIAVSQLAPRYSVDIAGPGAHLLTLRGSSSQTMFVMNAGQGASGTGSTLEVRLAGLRISGARQGINSAAKLTVDSCWIDGNTNTSTSNGGGILNRGSLSLLNSTVANNTASNASFGYGGGIQNDPTATALLIHNSTIANNRAIRGGGINSSSGGSVVIHNSTISANLATTGFGGGFYKEGSSAPLVVNSIIRGNTAPSNSYPDVVGGASFLVQNSLVNTVRLEDAVQVSMATLGAYGGTMPTMPPLAGSPALGLGRYAAGEQALDQIGAPRPATVGAVIDAGAVQGQAYTLTLASPSPFPSQVAPGAALPVTVDVQSGGQPLVGVTPALLASAHAGLTSSASCAPSNASGQAACTVGFTLPGGVPVAGVSLSAYLGAASVSSAAFTVAAQQLGGFGISLPAQVAAGQAFNITVNALDTDGHAMPSYSGTVHFSSSDAGAQLPAGAALSGGAGSFSATLAATGSQQITVADALSNPVAQGSASTQVLLLPPTVTNLAPAVADAAGGTVVTVNGSHFDATAQVQFAGFTYIQPFDVTATSLSFVAPAGAGGSDAAVQVFTQGCYVAPPNTHCMSPITPASVLRFFAASYVVNNAGDSDGSNPQACAQGNANTCTLRDAVLQANMLGGAPVIEFDASVFNPAAPQTISLAHGQISLAKSVAIEGPGADVLTVSGNGASRVLQIEATAQPVRLAGLRLAQGRSNGGSAVLNHSTGMVQLQNLVLAQNVAAAGGYSGGNDTLAQAGSGGAVYSHGTGALEIEGSTFDSNSAAQLGGGLLVASGHTASLRGSTWVSNQGDLGGSALANLGSVAQIENSTFSANASPDAAGQGGTLFSQGQSRLVLVNSTLAGNSSGVAGGISGAADGGNTPSLTLVNSIVAGNSGGAGPAADIRSTGLTFVDGGGNVFTRDTSTTIDPGLAPLGHYGGNTQTLLALPGSRSICAGVVSAAGVTVPPLDQRGAARPYAADGLVPASCVDAGAVQSHYAMQFSVQPSAVALNTPMLPAPQVTLEENGQAFNSTSYPALGALASLGSVQLAQGPGTGRLAKRVLATTPVSVDLATATGIAVFDDLEFAQAGSQSLVASLALNPSLAEPALLQTSSASFAVGQSAAQVSLEASPQQVQQGQAVTLTATVIGSAPGGTVTFSDGPTVLCGGPVALATVGDTATARCTTSALAQGERAITVTYSGDANNAGAVVLTPSQVVVTAPPGNGGANPIAVPALSGWALALLAALVGGMGLVGRRVVARKQD</sequence>
<feature type="transmembrane region" description="Helical" evidence="1">
    <location>
        <begin position="1281"/>
        <end position="1304"/>
    </location>
</feature>
<dbReference type="Proteomes" id="UP001058290">
    <property type="component" value="Chromosome"/>
</dbReference>
<organism evidence="5 6">
    <name type="scientific">Comamonas squillarum</name>
    <dbReference type="NCBI Taxonomy" id="2977320"/>
    <lineage>
        <taxon>Bacteria</taxon>
        <taxon>Pseudomonadati</taxon>
        <taxon>Pseudomonadota</taxon>
        <taxon>Betaproteobacteria</taxon>
        <taxon>Burkholderiales</taxon>
        <taxon>Comamonadaceae</taxon>
        <taxon>Comamonas</taxon>
    </lineage>
</organism>
<evidence type="ECO:0000259" key="2">
    <source>
        <dbReference type="Pfam" id="PF01833"/>
    </source>
</evidence>
<evidence type="ECO:0000259" key="3">
    <source>
        <dbReference type="Pfam" id="PF16640"/>
    </source>
</evidence>
<dbReference type="InterPro" id="IPR013783">
    <property type="entry name" value="Ig-like_fold"/>
</dbReference>
<dbReference type="SUPFAM" id="SSF51126">
    <property type="entry name" value="Pectin lyase-like"/>
    <property type="match status" value="2"/>
</dbReference>
<dbReference type="InterPro" id="IPR059226">
    <property type="entry name" value="Choice_anch_Q_dom"/>
</dbReference>
<feature type="domain" description="IPT/TIG" evidence="2">
    <location>
        <begin position="559"/>
        <end position="629"/>
    </location>
</feature>
<dbReference type="CDD" id="cd00102">
    <property type="entry name" value="IPT"/>
    <property type="match status" value="1"/>
</dbReference>